<gene>
    <name evidence="2" type="ORF">IPO85_17075</name>
</gene>
<feature type="signal peptide" evidence="1">
    <location>
        <begin position="1"/>
        <end position="20"/>
    </location>
</feature>
<accession>A0A9D7SB88</accession>
<dbReference type="EMBL" id="JADKFW010000017">
    <property type="protein sequence ID" value="MBK9719193.1"/>
    <property type="molecule type" value="Genomic_DNA"/>
</dbReference>
<name>A0A9D7SB88_9BACT</name>
<keyword evidence="1" id="KW-0732">Signal</keyword>
<evidence type="ECO:0000313" key="2">
    <source>
        <dbReference type="EMBL" id="MBK9719193.1"/>
    </source>
</evidence>
<organism evidence="2 3">
    <name type="scientific">Candidatus Defluviibacterium haderslevense</name>
    <dbReference type="NCBI Taxonomy" id="2981993"/>
    <lineage>
        <taxon>Bacteria</taxon>
        <taxon>Pseudomonadati</taxon>
        <taxon>Bacteroidota</taxon>
        <taxon>Saprospiria</taxon>
        <taxon>Saprospirales</taxon>
        <taxon>Saprospiraceae</taxon>
        <taxon>Candidatus Defluviibacterium</taxon>
    </lineage>
</organism>
<evidence type="ECO:0000256" key="1">
    <source>
        <dbReference type="SAM" id="SignalP"/>
    </source>
</evidence>
<comment type="caution">
    <text evidence="2">The sequence shown here is derived from an EMBL/GenBank/DDBJ whole genome shotgun (WGS) entry which is preliminary data.</text>
</comment>
<dbReference type="Proteomes" id="UP000808349">
    <property type="component" value="Unassembled WGS sequence"/>
</dbReference>
<reference evidence="2 3" key="1">
    <citation type="submission" date="2020-10" db="EMBL/GenBank/DDBJ databases">
        <title>Connecting structure to function with the recovery of over 1000 high-quality activated sludge metagenome-assembled genomes encoding full-length rRNA genes using long-read sequencing.</title>
        <authorList>
            <person name="Singleton C.M."/>
            <person name="Petriglieri F."/>
            <person name="Kristensen J.M."/>
            <person name="Kirkegaard R.H."/>
            <person name="Michaelsen T.Y."/>
            <person name="Andersen M.H."/>
            <person name="Karst S.M."/>
            <person name="Dueholm M.S."/>
            <person name="Nielsen P.H."/>
            <person name="Albertsen M."/>
        </authorList>
    </citation>
    <scope>NUCLEOTIDE SEQUENCE [LARGE SCALE GENOMIC DNA]</scope>
    <source>
        <strain evidence="2">Ribe_18-Q3-R11-54_BAT3C.373</strain>
    </source>
</reference>
<dbReference type="AlphaFoldDB" id="A0A9D7SB88"/>
<sequence length="120" mass="14031">MYRTLIIFATFISSIFYLHAQTSCDEIMDNVMNNGDRQASYCCFNSDFLTGVKFYSLDIENQTYYFALVQFNYGKWYIYQVPKSSKRDFSLSAYGDQAGEAFHDYIHAYRNSLGCAPEFR</sequence>
<evidence type="ECO:0008006" key="4">
    <source>
        <dbReference type="Google" id="ProtNLM"/>
    </source>
</evidence>
<feature type="chain" id="PRO_5038812125" description="KTSC domain-containing protein" evidence="1">
    <location>
        <begin position="21"/>
        <end position="120"/>
    </location>
</feature>
<proteinExistence type="predicted"/>
<evidence type="ECO:0000313" key="3">
    <source>
        <dbReference type="Proteomes" id="UP000808349"/>
    </source>
</evidence>
<protein>
    <recommendedName>
        <fullName evidence="4">KTSC domain-containing protein</fullName>
    </recommendedName>
</protein>